<dbReference type="PANTHER" id="PTHR30438:SF2">
    <property type="entry name" value="MEMBRANE PROTEIN"/>
    <property type="match status" value="1"/>
</dbReference>
<comment type="caution">
    <text evidence="2">The sequence shown here is derived from an EMBL/GenBank/DDBJ whole genome shotgun (WGS) entry which is preliminary data.</text>
</comment>
<dbReference type="GO" id="GO:0005886">
    <property type="term" value="C:plasma membrane"/>
    <property type="evidence" value="ECO:0007669"/>
    <property type="project" value="TreeGrafter"/>
</dbReference>
<dbReference type="Gene3D" id="2.40.30.170">
    <property type="match status" value="1"/>
</dbReference>
<evidence type="ECO:0000313" key="2">
    <source>
        <dbReference type="EMBL" id="RAX43244.1"/>
    </source>
</evidence>
<keyword evidence="1" id="KW-0175">Coiled coil</keyword>
<proteinExistence type="predicted"/>
<dbReference type="AlphaFoldDB" id="A0A329YL41"/>
<dbReference type="Gene3D" id="1.10.287.470">
    <property type="entry name" value="Helix hairpin bin"/>
    <property type="match status" value="1"/>
</dbReference>
<protein>
    <submittedName>
        <fullName evidence="2">Efflux transporter periplasmic adaptor subunit</fullName>
    </submittedName>
</protein>
<sequence length="367" mass="39683">MNAAPEWFATPAAPTNSFFGSRFLHKSHVPLFFAVVAVLSLNAGSREVAARDATTFSDHMQQLWSKLRGNQQPAGIAMSNGRIEAQQVLISAKFAGRVADILVEEGQIVDAGAVIARMDTSELDAQLSGAEADVRRSETGVASAEATIAQRGSELTLAHQELDRAFDLSATGSGTRQQLDLRRSQLAVAEATSRSALASRDEAQAALDAARAEVARIRSQLDDAILKAPRRGRVEYKLVQSGEVVAAGAPVATLLDLADVYMTVFLPARTAWRLAFGDEARIILDPAPDYVVPATISFVAAEAQFTPKTVETEDEREKLMFRVKLRIASDLLKQYETRVKTGVRGVGYVRTDPAAPWPSQLVVKLPQ</sequence>
<gene>
    <name evidence="2" type="ORF">DQ393_02210</name>
</gene>
<name>A0A329YL41_RHITR</name>
<dbReference type="PANTHER" id="PTHR30438">
    <property type="entry name" value="36 KDA ANTIGEN-RELATED"/>
    <property type="match status" value="1"/>
</dbReference>
<dbReference type="OrthoDB" id="9778236at2"/>
<evidence type="ECO:0000256" key="1">
    <source>
        <dbReference type="SAM" id="Coils"/>
    </source>
</evidence>
<feature type="coiled-coil region" evidence="1">
    <location>
        <begin position="200"/>
        <end position="227"/>
    </location>
</feature>
<dbReference type="Gene3D" id="2.40.50.100">
    <property type="match status" value="1"/>
</dbReference>
<dbReference type="SUPFAM" id="SSF111369">
    <property type="entry name" value="HlyD-like secretion proteins"/>
    <property type="match status" value="1"/>
</dbReference>
<reference evidence="2 3" key="1">
    <citation type="submission" date="2018-06" db="EMBL/GenBank/DDBJ databases">
        <title>Whole Genome Sequence of an efficient microsymbiont, Rhizobium tropici.</title>
        <authorList>
            <person name="Srinivasan R."/>
            <person name="Singh H.V."/>
            <person name="Srivastava R."/>
            <person name="Kumari B."/>
            <person name="Radhakrishna A."/>
        </authorList>
    </citation>
    <scope>NUCLEOTIDE SEQUENCE [LARGE SCALE GENOMIC DNA]</scope>
    <source>
        <strain evidence="2 3">IGFRI Rhizo-19</strain>
    </source>
</reference>
<dbReference type="RefSeq" id="WP_112340174.1">
    <property type="nucleotide sequence ID" value="NZ_QMKK01000017.1"/>
</dbReference>
<dbReference type="Proteomes" id="UP000251205">
    <property type="component" value="Unassembled WGS sequence"/>
</dbReference>
<dbReference type="EMBL" id="QMKK01000017">
    <property type="protein sequence ID" value="RAX43244.1"/>
    <property type="molecule type" value="Genomic_DNA"/>
</dbReference>
<accession>A0A329YL41</accession>
<organism evidence="2 3">
    <name type="scientific">Rhizobium tropici</name>
    <dbReference type="NCBI Taxonomy" id="398"/>
    <lineage>
        <taxon>Bacteria</taxon>
        <taxon>Pseudomonadati</taxon>
        <taxon>Pseudomonadota</taxon>
        <taxon>Alphaproteobacteria</taxon>
        <taxon>Hyphomicrobiales</taxon>
        <taxon>Rhizobiaceae</taxon>
        <taxon>Rhizobium/Agrobacterium group</taxon>
        <taxon>Rhizobium</taxon>
    </lineage>
</organism>
<evidence type="ECO:0000313" key="3">
    <source>
        <dbReference type="Proteomes" id="UP000251205"/>
    </source>
</evidence>